<organism evidence="2">
    <name type="scientific">Arundo donax</name>
    <name type="common">Giant reed</name>
    <name type="synonym">Donax arundinaceus</name>
    <dbReference type="NCBI Taxonomy" id="35708"/>
    <lineage>
        <taxon>Eukaryota</taxon>
        <taxon>Viridiplantae</taxon>
        <taxon>Streptophyta</taxon>
        <taxon>Embryophyta</taxon>
        <taxon>Tracheophyta</taxon>
        <taxon>Spermatophyta</taxon>
        <taxon>Magnoliopsida</taxon>
        <taxon>Liliopsida</taxon>
        <taxon>Poales</taxon>
        <taxon>Poaceae</taxon>
        <taxon>PACMAD clade</taxon>
        <taxon>Arundinoideae</taxon>
        <taxon>Arundineae</taxon>
        <taxon>Arundo</taxon>
    </lineage>
</organism>
<accession>A0A0A9FSA9</accession>
<name>A0A0A9FSA9_ARUDO</name>
<sequence length="39" mass="4646">MSLSSGAYFSRTFSALETLKRKKERKRRNMSKQKHQITD</sequence>
<proteinExistence type="predicted"/>
<dbReference type="AlphaFoldDB" id="A0A0A9FSA9"/>
<evidence type="ECO:0000313" key="2">
    <source>
        <dbReference type="EMBL" id="JAE15147.1"/>
    </source>
</evidence>
<protein>
    <submittedName>
        <fullName evidence="2">Uncharacterized protein</fullName>
    </submittedName>
</protein>
<reference evidence="2" key="1">
    <citation type="submission" date="2014-09" db="EMBL/GenBank/DDBJ databases">
        <authorList>
            <person name="Magalhaes I.L.F."/>
            <person name="Oliveira U."/>
            <person name="Santos F.R."/>
            <person name="Vidigal T.H.D.A."/>
            <person name="Brescovit A.D."/>
            <person name="Santos A.J."/>
        </authorList>
    </citation>
    <scope>NUCLEOTIDE SEQUENCE</scope>
    <source>
        <tissue evidence="2">Shoot tissue taken approximately 20 cm above the soil surface</tissue>
    </source>
</reference>
<evidence type="ECO:0000256" key="1">
    <source>
        <dbReference type="SAM" id="MobiDB-lite"/>
    </source>
</evidence>
<feature type="region of interest" description="Disordered" evidence="1">
    <location>
        <begin position="19"/>
        <end position="39"/>
    </location>
</feature>
<feature type="compositionally biased region" description="Basic residues" evidence="1">
    <location>
        <begin position="20"/>
        <end position="39"/>
    </location>
</feature>
<dbReference type="EMBL" id="GBRH01182749">
    <property type="protein sequence ID" value="JAE15147.1"/>
    <property type="molecule type" value="Transcribed_RNA"/>
</dbReference>
<reference evidence="2" key="2">
    <citation type="journal article" date="2015" name="Data Brief">
        <title>Shoot transcriptome of the giant reed, Arundo donax.</title>
        <authorList>
            <person name="Barrero R.A."/>
            <person name="Guerrero F.D."/>
            <person name="Moolhuijzen P."/>
            <person name="Goolsby J.A."/>
            <person name="Tidwell J."/>
            <person name="Bellgard S.E."/>
            <person name="Bellgard M.I."/>
        </authorList>
    </citation>
    <scope>NUCLEOTIDE SEQUENCE</scope>
    <source>
        <tissue evidence="2">Shoot tissue taken approximately 20 cm above the soil surface</tissue>
    </source>
</reference>